<reference evidence="9" key="3">
    <citation type="submission" date="2025-09" db="UniProtKB">
        <authorList>
            <consortium name="Ensembl"/>
        </authorList>
    </citation>
    <scope>IDENTIFICATION</scope>
</reference>
<keyword evidence="7" id="KW-0175">Coiled coil</keyword>
<evidence type="ECO:0000256" key="6">
    <source>
        <dbReference type="ARBA" id="ARBA00023136"/>
    </source>
</evidence>
<dbReference type="AlphaFoldDB" id="A0A452EXT9"/>
<evidence type="ECO:0000256" key="2">
    <source>
        <dbReference type="ARBA" id="ARBA00009597"/>
    </source>
</evidence>
<feature type="coiled-coil region" evidence="7">
    <location>
        <begin position="58"/>
        <end position="85"/>
    </location>
</feature>
<keyword evidence="5" id="KW-0496">Mitochondrion</keyword>
<dbReference type="SMART" id="SM00978">
    <property type="entry name" value="Tim44"/>
    <property type="match status" value="1"/>
</dbReference>
<evidence type="ECO:0000313" key="10">
    <source>
        <dbReference type="Proteomes" id="UP000291000"/>
    </source>
</evidence>
<dbReference type="STRING" id="9925.ENSCHIP00000016881"/>
<evidence type="ECO:0000313" key="9">
    <source>
        <dbReference type="Ensembl" id="ENSCHIP00000016881.1"/>
    </source>
</evidence>
<dbReference type="PANTHER" id="PTHR10721">
    <property type="entry name" value="MITOCHONDRIAL IMPORT INNER MEMBRANE TRANSLOCASE SUBUNIT TIM44"/>
    <property type="match status" value="1"/>
</dbReference>
<evidence type="ECO:0000256" key="7">
    <source>
        <dbReference type="SAM" id="Coils"/>
    </source>
</evidence>
<feature type="domain" description="Tim44-like" evidence="8">
    <location>
        <begin position="264"/>
        <end position="377"/>
    </location>
</feature>
<evidence type="ECO:0000259" key="8">
    <source>
        <dbReference type="SMART" id="SM00978"/>
    </source>
</evidence>
<keyword evidence="6" id="KW-0472">Membrane</keyword>
<reference evidence="9 10" key="1">
    <citation type="submission" date="2016-04" db="EMBL/GenBank/DDBJ databases">
        <title>Polished mammalian reference genomes with single-molecule sequencing and chromosome conformation capture applied to the Capra hircus genome.</title>
        <authorList>
            <person name="Bickhart D.M."/>
            <person name="Koren S."/>
            <person name="Rosen B."/>
            <person name="Hastie A."/>
            <person name="Liachko I."/>
            <person name="Sullivan S.T."/>
            <person name="Burton J."/>
            <person name="Sayre B.L."/>
            <person name="Huson H.J."/>
            <person name="Lee J."/>
            <person name="Lam E."/>
            <person name="Kelley C.M."/>
            <person name="Hutchison J.L."/>
            <person name="Zhou Y."/>
            <person name="Sun J."/>
            <person name="Crisa A."/>
            <person name="Schwartz J.C."/>
            <person name="Hammond J.A."/>
            <person name="Schroeder S.G."/>
            <person name="Liu G.E."/>
            <person name="Dunham M."/>
            <person name="Shendure J."/>
            <person name="Sonstegard T.S."/>
            <person name="Phillippy A.M."/>
            <person name="Van Tassell C.P."/>
            <person name="Smith T.P."/>
        </authorList>
    </citation>
    <scope>NUCLEOTIDE SEQUENCE [LARGE SCALE GENOMIC DNA]</scope>
</reference>
<keyword evidence="3" id="KW-0999">Mitochondrion inner membrane</keyword>
<comment type="subcellular location">
    <subcellularLocation>
        <location evidence="1">Mitochondrion inner membrane</location>
    </subcellularLocation>
</comment>
<keyword evidence="4" id="KW-0809">Transit peptide</keyword>
<dbReference type="GO" id="GO:0051087">
    <property type="term" value="F:protein-folding chaperone binding"/>
    <property type="evidence" value="ECO:0007669"/>
    <property type="project" value="TreeGrafter"/>
</dbReference>
<dbReference type="InterPro" id="IPR007379">
    <property type="entry name" value="Tim44-like_dom"/>
</dbReference>
<evidence type="ECO:0000256" key="4">
    <source>
        <dbReference type="ARBA" id="ARBA00022946"/>
    </source>
</evidence>
<sequence length="377" mass="42880">MAVAALWAGWCHCPQRYFGSGVHLLSSHNLGVLPHSTYQLPKLTLSKSYSSGNRRGFLSSLLNNIKEELAKNKEMKQKSDAFQEARRKYKTTELKTQRTSEVIRKKLGEIMGIVKESLDEVSKSDLGRNIKESVEEAAKTAKQSAKSVSKGGEKLGWTTAFKVLSQGMESVKEINENILGQTRPYQRPERPLKRKEFDREKFKEEKMFEGNEEALGVGQQCVFNQFFEMKMKYEESDDDFIWESHILTDKITGLLGGLFSKMEMSEVLTEILRVDPAINKDRFLQQCENDIIPNVLEAMISQELDILKDWCYEAVYSQLAKLIQQAKGLALQLHSRIVDTDNIDMAMGMIMEQGSVLIITFQAQMVMVIKNSKGKVV</sequence>
<dbReference type="PANTHER" id="PTHR10721:SF1">
    <property type="entry name" value="MITOCHONDRIAL IMPORT INNER MEMBRANE TRANSLOCASE SUBUNIT TIM44"/>
    <property type="match status" value="1"/>
</dbReference>
<dbReference type="SUPFAM" id="SSF54427">
    <property type="entry name" value="NTF2-like"/>
    <property type="match status" value="1"/>
</dbReference>
<accession>A0A452EXT9</accession>
<dbReference type="Pfam" id="PF04280">
    <property type="entry name" value="Tim44"/>
    <property type="match status" value="1"/>
</dbReference>
<evidence type="ECO:0000256" key="3">
    <source>
        <dbReference type="ARBA" id="ARBA00022792"/>
    </source>
</evidence>
<dbReference type="EMBL" id="LWLT01000031">
    <property type="status" value="NOT_ANNOTATED_CDS"/>
    <property type="molecule type" value="Genomic_DNA"/>
</dbReference>
<dbReference type="GeneTree" id="ENSGT00390000000051"/>
<evidence type="ECO:0000256" key="5">
    <source>
        <dbReference type="ARBA" id="ARBA00023128"/>
    </source>
</evidence>
<comment type="similarity">
    <text evidence="2">Belongs to the Tim44 family.</text>
</comment>
<dbReference type="Proteomes" id="UP000291000">
    <property type="component" value="Chromosome 25"/>
</dbReference>
<dbReference type="InterPro" id="IPR039544">
    <property type="entry name" value="Tim44-like"/>
</dbReference>
<dbReference type="InterPro" id="IPR032710">
    <property type="entry name" value="NTF2-like_dom_sf"/>
</dbReference>
<dbReference type="GO" id="GO:0005743">
    <property type="term" value="C:mitochondrial inner membrane"/>
    <property type="evidence" value="ECO:0007669"/>
    <property type="project" value="UniProtKB-SubCell"/>
</dbReference>
<proteinExistence type="inferred from homology"/>
<evidence type="ECO:0000256" key="1">
    <source>
        <dbReference type="ARBA" id="ARBA00004273"/>
    </source>
</evidence>
<reference evidence="9" key="2">
    <citation type="submission" date="2025-08" db="UniProtKB">
        <authorList>
            <consortium name="Ensembl"/>
        </authorList>
    </citation>
    <scope>IDENTIFICATION</scope>
</reference>
<name>A0A452EXT9_CAPHI</name>
<dbReference type="Ensembl" id="ENSCHIT00000024690.1">
    <property type="protein sequence ID" value="ENSCHIP00000016881.1"/>
    <property type="gene ID" value="ENSCHIG00000016973.1"/>
</dbReference>
<organism evidence="9 10">
    <name type="scientific">Capra hircus</name>
    <name type="common">Goat</name>
    <dbReference type="NCBI Taxonomy" id="9925"/>
    <lineage>
        <taxon>Eukaryota</taxon>
        <taxon>Metazoa</taxon>
        <taxon>Chordata</taxon>
        <taxon>Craniata</taxon>
        <taxon>Vertebrata</taxon>
        <taxon>Euteleostomi</taxon>
        <taxon>Mammalia</taxon>
        <taxon>Eutheria</taxon>
        <taxon>Laurasiatheria</taxon>
        <taxon>Artiodactyla</taxon>
        <taxon>Ruminantia</taxon>
        <taxon>Pecora</taxon>
        <taxon>Bovidae</taxon>
        <taxon>Caprinae</taxon>
        <taxon>Capra</taxon>
    </lineage>
</organism>
<protein>
    <recommendedName>
        <fullName evidence="8">Tim44-like domain-containing protein</fullName>
    </recommendedName>
</protein>
<keyword evidence="10" id="KW-1185">Reference proteome</keyword>
<dbReference type="GO" id="GO:0030150">
    <property type="term" value="P:protein import into mitochondrial matrix"/>
    <property type="evidence" value="ECO:0007669"/>
    <property type="project" value="TreeGrafter"/>
</dbReference>
<dbReference type="Gene3D" id="3.10.450.240">
    <property type="match status" value="1"/>
</dbReference>